<feature type="compositionally biased region" description="Pro residues" evidence="1">
    <location>
        <begin position="274"/>
        <end position="289"/>
    </location>
</feature>
<feature type="compositionally biased region" description="Basic residues" evidence="1">
    <location>
        <begin position="1"/>
        <end position="14"/>
    </location>
</feature>
<dbReference type="InParanoid" id="A0A4S2MYX7"/>
<accession>A0A4S2MYX7</accession>
<name>A0A4S2MYX7_9PEZI</name>
<feature type="region of interest" description="Disordered" evidence="1">
    <location>
        <begin position="243"/>
        <end position="316"/>
    </location>
</feature>
<evidence type="ECO:0000256" key="1">
    <source>
        <dbReference type="SAM" id="MobiDB-lite"/>
    </source>
</evidence>
<proteinExistence type="predicted"/>
<dbReference type="Proteomes" id="UP000298138">
    <property type="component" value="Unassembled WGS sequence"/>
</dbReference>
<evidence type="ECO:0000313" key="3">
    <source>
        <dbReference type="Proteomes" id="UP000298138"/>
    </source>
</evidence>
<feature type="region of interest" description="Disordered" evidence="1">
    <location>
        <begin position="1"/>
        <end position="67"/>
    </location>
</feature>
<dbReference type="EMBL" id="ML220117">
    <property type="protein sequence ID" value="TGZ81950.1"/>
    <property type="molecule type" value="Genomic_DNA"/>
</dbReference>
<evidence type="ECO:0000313" key="2">
    <source>
        <dbReference type="EMBL" id="TGZ81950.1"/>
    </source>
</evidence>
<organism evidence="2 3">
    <name type="scientific">Ascodesmis nigricans</name>
    <dbReference type="NCBI Taxonomy" id="341454"/>
    <lineage>
        <taxon>Eukaryota</taxon>
        <taxon>Fungi</taxon>
        <taxon>Dikarya</taxon>
        <taxon>Ascomycota</taxon>
        <taxon>Pezizomycotina</taxon>
        <taxon>Pezizomycetes</taxon>
        <taxon>Pezizales</taxon>
        <taxon>Ascodesmidaceae</taxon>
        <taxon>Ascodesmis</taxon>
    </lineage>
</organism>
<keyword evidence="3" id="KW-1185">Reference proteome</keyword>
<protein>
    <submittedName>
        <fullName evidence="2">Uncharacterized protein</fullName>
    </submittedName>
</protein>
<sequence length="316" mass="34289">MSSRRHGNNLFHHHLRDEMEQGQSLGMAPERDGPNPPTPLRRFQAQPTDTGRPVRGHSGAGALARPGGLSVIDENRALPGLYQAAPLRPNMGPFPVAPGHGTGARLPTGGPAAAKIVGPVDPLAKARKVLGASPVQLPFFRPVDNRVHHPTPNFPPAEALRAPSPRRPDYPSELVYFVEAVRQRRRESAAKKGYPYLEETPDGTWRVDRRYVHGHVPGPSTSVPLGPRSVAGFVASPPRANINLPAGDVRRGLYQPTTGLPQGAPRSAGERMIQPPPSPQPRQMPPPLPAREKKNAWSSLQRRFGGRTRRGSEPDD</sequence>
<reference evidence="2 3" key="1">
    <citation type="submission" date="2019-04" db="EMBL/GenBank/DDBJ databases">
        <title>Comparative genomics and transcriptomics to analyze fruiting body development in filamentous ascomycetes.</title>
        <authorList>
            <consortium name="DOE Joint Genome Institute"/>
            <person name="Lutkenhaus R."/>
            <person name="Traeger S."/>
            <person name="Breuer J."/>
            <person name="Kuo A."/>
            <person name="Lipzen A."/>
            <person name="Pangilinan J."/>
            <person name="Dilworth D."/>
            <person name="Sandor L."/>
            <person name="Poggeler S."/>
            <person name="Barry K."/>
            <person name="Grigoriev I.V."/>
            <person name="Nowrousian M."/>
        </authorList>
    </citation>
    <scope>NUCLEOTIDE SEQUENCE [LARGE SCALE GENOMIC DNA]</scope>
    <source>
        <strain evidence="2 3">CBS 389.68</strain>
    </source>
</reference>
<dbReference type="AlphaFoldDB" id="A0A4S2MYX7"/>
<gene>
    <name evidence="2" type="ORF">EX30DRAFT_389802</name>
</gene>